<evidence type="ECO:0000313" key="2">
    <source>
        <dbReference type="Proteomes" id="UP000827872"/>
    </source>
</evidence>
<dbReference type="EMBL" id="CM037617">
    <property type="protein sequence ID" value="KAH8004868.1"/>
    <property type="molecule type" value="Genomic_DNA"/>
</dbReference>
<name>A0ACB8FH53_9SAUR</name>
<evidence type="ECO:0000313" key="1">
    <source>
        <dbReference type="EMBL" id="KAH8004868.1"/>
    </source>
</evidence>
<dbReference type="Proteomes" id="UP000827872">
    <property type="component" value="Linkage Group LG04"/>
</dbReference>
<organism evidence="1 2">
    <name type="scientific">Sphaerodactylus townsendi</name>
    <dbReference type="NCBI Taxonomy" id="933632"/>
    <lineage>
        <taxon>Eukaryota</taxon>
        <taxon>Metazoa</taxon>
        <taxon>Chordata</taxon>
        <taxon>Craniata</taxon>
        <taxon>Vertebrata</taxon>
        <taxon>Euteleostomi</taxon>
        <taxon>Lepidosauria</taxon>
        <taxon>Squamata</taxon>
        <taxon>Bifurcata</taxon>
        <taxon>Gekkota</taxon>
        <taxon>Sphaerodactylidae</taxon>
        <taxon>Sphaerodactylus</taxon>
    </lineage>
</organism>
<protein>
    <submittedName>
        <fullName evidence="1">Protein dopey-2</fullName>
    </submittedName>
</protein>
<proteinExistence type="predicted"/>
<comment type="caution">
    <text evidence="1">The sequence shown here is derived from an EMBL/GenBank/DDBJ whole genome shotgun (WGS) entry which is preliminary data.</text>
</comment>
<reference evidence="1" key="1">
    <citation type="submission" date="2021-08" db="EMBL/GenBank/DDBJ databases">
        <title>The first chromosome-level gecko genome reveals the dynamic sex chromosomes of Neotropical dwarf geckos (Sphaerodactylidae: Sphaerodactylus).</title>
        <authorList>
            <person name="Pinto B.J."/>
            <person name="Keating S.E."/>
            <person name="Gamble T."/>
        </authorList>
    </citation>
    <scope>NUCLEOTIDE SEQUENCE</scope>
    <source>
        <strain evidence="1">TG3544</strain>
    </source>
</reference>
<sequence length="488" mass="55211">MQLITAVAAVWSSKTSHKHQSKTKIPFAPRAPQLILVDLICALNTLKTETILQLVKEVVRKPSQIKGEEKSSLVDIPVLQFCYAFIQRLPASALQENFQSLLGVLKESVQLNLAAPGYFLLLSTLNDFVTRTPNQENKKDQRDLQEVTQKILEAVGNIAGSSLEQTSWLSRNLEVKAQPQISLDESNGEDELCDASVVPSSMVSASAPSVYSVQALSLLAEIVASLLDMVYRSDEKEKALPLISRLLYYVFPYLRNHSAYNLPSFRAGSQLLCSLSGYAYTKRAWKKDVLELFMDPAFFQMDTSSIHWRSIIDHFLTHEKTMFKDLMNMQSSSLKLFPSFEQKAMLLKRQAFAVFSGEIDQYHLYLPLIQEKLTDNLRVGQTSIVAAQMFLFFRVLLLRISPQHLTSLWPIMVTELIQTFIQLEEDLTEEEEPVKSNSKLNKQRTTADGNGPLLGDLHQNELTLYLSACKFLDTALSFPPDKMQLFQM</sequence>
<gene>
    <name evidence="1" type="primary">DOP1B_3</name>
    <name evidence="1" type="ORF">K3G42_020492</name>
</gene>
<accession>A0ACB8FH53</accession>
<keyword evidence="2" id="KW-1185">Reference proteome</keyword>